<reference evidence="4 5" key="1">
    <citation type="submission" date="2020-06" db="EMBL/GenBank/DDBJ databases">
        <title>Transcriptomic and genomic resources for Thalictrum thalictroides and T. hernandezii: Facilitating candidate gene discovery in an emerging model plant lineage.</title>
        <authorList>
            <person name="Arias T."/>
            <person name="Riano-Pachon D.M."/>
            <person name="Di Stilio V.S."/>
        </authorList>
    </citation>
    <scope>NUCLEOTIDE SEQUENCE [LARGE SCALE GENOMIC DNA]</scope>
    <source>
        <strain evidence="5">cv. WT478/WT964</strain>
        <tissue evidence="4">Leaves</tissue>
    </source>
</reference>
<gene>
    <name evidence="4" type="ORF">FRX31_004877</name>
</gene>
<name>A0A7J6X764_THATH</name>
<dbReference type="Proteomes" id="UP000554482">
    <property type="component" value="Unassembled WGS sequence"/>
</dbReference>
<comment type="subcellular location">
    <subcellularLocation>
        <location evidence="1">Nucleus</location>
    </subcellularLocation>
</comment>
<dbReference type="GO" id="GO:0000127">
    <property type="term" value="C:transcription factor TFIIIC complex"/>
    <property type="evidence" value="ECO:0007669"/>
    <property type="project" value="TreeGrafter"/>
</dbReference>
<protein>
    <submittedName>
        <fullName evidence="4">Transducin/WD40 repeat-like superfamily protein</fullName>
    </submittedName>
</protein>
<dbReference type="PANTHER" id="PTHR15052:SF2">
    <property type="entry name" value="GENERAL TRANSCRIPTION FACTOR 3C POLYPEPTIDE 2"/>
    <property type="match status" value="1"/>
</dbReference>
<dbReference type="AlphaFoldDB" id="A0A7J6X764"/>
<dbReference type="EMBL" id="JABWDY010003933">
    <property type="protein sequence ID" value="KAF5205534.1"/>
    <property type="molecule type" value="Genomic_DNA"/>
</dbReference>
<dbReference type="GO" id="GO:0006383">
    <property type="term" value="P:transcription by RNA polymerase III"/>
    <property type="evidence" value="ECO:0007669"/>
    <property type="project" value="TreeGrafter"/>
</dbReference>
<proteinExistence type="predicted"/>
<evidence type="ECO:0000256" key="3">
    <source>
        <dbReference type="ARBA" id="ARBA00023242"/>
    </source>
</evidence>
<dbReference type="GO" id="GO:0005634">
    <property type="term" value="C:nucleus"/>
    <property type="evidence" value="ECO:0007669"/>
    <property type="project" value="UniProtKB-SubCell"/>
</dbReference>
<organism evidence="4 5">
    <name type="scientific">Thalictrum thalictroides</name>
    <name type="common">Rue-anemone</name>
    <name type="synonym">Anemone thalictroides</name>
    <dbReference type="NCBI Taxonomy" id="46969"/>
    <lineage>
        <taxon>Eukaryota</taxon>
        <taxon>Viridiplantae</taxon>
        <taxon>Streptophyta</taxon>
        <taxon>Embryophyta</taxon>
        <taxon>Tracheophyta</taxon>
        <taxon>Spermatophyta</taxon>
        <taxon>Magnoliopsida</taxon>
        <taxon>Ranunculales</taxon>
        <taxon>Ranunculaceae</taxon>
        <taxon>Thalictroideae</taxon>
        <taxon>Thalictrum</taxon>
    </lineage>
</organism>
<evidence type="ECO:0000313" key="5">
    <source>
        <dbReference type="Proteomes" id="UP000554482"/>
    </source>
</evidence>
<comment type="caution">
    <text evidence="4">The sequence shown here is derived from an EMBL/GenBank/DDBJ whole genome shotgun (WGS) entry which is preliminary data.</text>
</comment>
<keyword evidence="5" id="KW-1185">Reference proteome</keyword>
<evidence type="ECO:0000256" key="2">
    <source>
        <dbReference type="ARBA" id="ARBA00023163"/>
    </source>
</evidence>
<evidence type="ECO:0000256" key="1">
    <source>
        <dbReference type="ARBA" id="ARBA00004123"/>
    </source>
</evidence>
<keyword evidence="2" id="KW-0804">Transcription</keyword>
<dbReference type="PANTHER" id="PTHR15052">
    <property type="entry name" value="RNA POLYMERASE III TRANSCRIPTION INITIATION FACTOR COMPLEX SUBUNIT"/>
    <property type="match status" value="1"/>
</dbReference>
<keyword evidence="3" id="KW-0539">Nucleus</keyword>
<accession>A0A7J6X764</accession>
<dbReference type="OrthoDB" id="4703at2759"/>
<evidence type="ECO:0000313" key="4">
    <source>
        <dbReference type="EMBL" id="KAF5205534.1"/>
    </source>
</evidence>
<dbReference type="InterPro" id="IPR052416">
    <property type="entry name" value="GTF3C_component"/>
</dbReference>
<sequence length="111" mass="12805">MEQFNSKVSFLKFWKDFKYDPRNIRFSCDTEDEQGKKIIGEVNLPQFSAAIVPKIERMSSDSRFSDASNDFVLYVGGHVWALDWCPSVHQQSDCRIKCELLLILLDPLITG</sequence>